<keyword evidence="2" id="KW-0175">Coiled coil</keyword>
<dbReference type="Gene3D" id="2.60.40.790">
    <property type="match status" value="1"/>
</dbReference>
<gene>
    <name evidence="5" type="ORF">PPAR00522_LOCUS17148</name>
</gene>
<dbReference type="InterPro" id="IPR007052">
    <property type="entry name" value="CS_dom"/>
</dbReference>
<comment type="similarity">
    <text evidence="1">Belongs to the SGT1 family.</text>
</comment>
<dbReference type="InterPro" id="IPR011990">
    <property type="entry name" value="TPR-like_helical_dom_sf"/>
</dbReference>
<feature type="coiled-coil region" evidence="2">
    <location>
        <begin position="110"/>
        <end position="137"/>
    </location>
</feature>
<dbReference type="GO" id="GO:0051087">
    <property type="term" value="F:protein-folding chaperone binding"/>
    <property type="evidence" value="ECO:0007669"/>
    <property type="project" value="InterPro"/>
</dbReference>
<dbReference type="Pfam" id="PF04969">
    <property type="entry name" value="CS"/>
    <property type="match status" value="1"/>
</dbReference>
<dbReference type="InterPro" id="IPR044563">
    <property type="entry name" value="Sgt1-like"/>
</dbReference>
<proteinExistence type="inferred from homology"/>
<evidence type="ECO:0000259" key="3">
    <source>
        <dbReference type="PROSITE" id="PS51048"/>
    </source>
</evidence>
<protein>
    <submittedName>
        <fullName evidence="5">Uncharacterized protein</fullName>
    </submittedName>
</protein>
<name>A0A7S0VE09_9CHLO</name>
<dbReference type="SUPFAM" id="SSF48452">
    <property type="entry name" value="TPR-like"/>
    <property type="match status" value="1"/>
</dbReference>
<dbReference type="Gene3D" id="1.25.40.10">
    <property type="entry name" value="Tetratricopeptide repeat domain"/>
    <property type="match status" value="1"/>
</dbReference>
<evidence type="ECO:0000313" key="5">
    <source>
        <dbReference type="EMBL" id="CAD8784332.1"/>
    </source>
</evidence>
<reference evidence="5" key="1">
    <citation type="submission" date="2021-01" db="EMBL/GenBank/DDBJ databases">
        <authorList>
            <person name="Corre E."/>
            <person name="Pelletier E."/>
            <person name="Niang G."/>
            <person name="Scheremetjew M."/>
            <person name="Finn R."/>
            <person name="Kale V."/>
            <person name="Holt S."/>
            <person name="Cochrane G."/>
            <person name="Meng A."/>
            <person name="Brown T."/>
            <person name="Cohen L."/>
        </authorList>
    </citation>
    <scope>NUCLEOTIDE SEQUENCE</scope>
    <source>
        <strain evidence="5">SAG 63-3</strain>
    </source>
</reference>
<organism evidence="5">
    <name type="scientific">Polytomella parva</name>
    <dbReference type="NCBI Taxonomy" id="51329"/>
    <lineage>
        <taxon>Eukaryota</taxon>
        <taxon>Viridiplantae</taxon>
        <taxon>Chlorophyta</taxon>
        <taxon>core chlorophytes</taxon>
        <taxon>Chlorophyceae</taxon>
        <taxon>CS clade</taxon>
        <taxon>Chlamydomonadales</taxon>
        <taxon>Chlamydomonadaceae</taxon>
        <taxon>Polytomella</taxon>
    </lineage>
</organism>
<dbReference type="AlphaFoldDB" id="A0A7S0VE09"/>
<accession>A0A7S0VE09</accession>
<dbReference type="PROSITE" id="PS51203">
    <property type="entry name" value="CS"/>
    <property type="match status" value="1"/>
</dbReference>
<dbReference type="SUPFAM" id="SSF49764">
    <property type="entry name" value="HSP20-like chaperones"/>
    <property type="match status" value="1"/>
</dbReference>
<dbReference type="PROSITE" id="PS51048">
    <property type="entry name" value="SGS"/>
    <property type="match status" value="1"/>
</dbReference>
<dbReference type="PANTHER" id="PTHR45862">
    <property type="entry name" value="PROTEIN SGT1 HOMOLOG"/>
    <property type="match status" value="1"/>
</dbReference>
<evidence type="ECO:0000256" key="1">
    <source>
        <dbReference type="ARBA" id="ARBA00008509"/>
    </source>
</evidence>
<dbReference type="InterPro" id="IPR008978">
    <property type="entry name" value="HSP20-like_chaperone"/>
</dbReference>
<dbReference type="CDD" id="cd06466">
    <property type="entry name" value="p23_CS_SGT1_like"/>
    <property type="match status" value="1"/>
</dbReference>
<evidence type="ECO:0000259" key="4">
    <source>
        <dbReference type="PROSITE" id="PS51203"/>
    </source>
</evidence>
<dbReference type="Pfam" id="PF05002">
    <property type="entry name" value="SGS"/>
    <property type="match status" value="1"/>
</dbReference>
<feature type="domain" description="CS" evidence="4">
    <location>
        <begin position="156"/>
        <end position="246"/>
    </location>
</feature>
<dbReference type="InterPro" id="IPR007699">
    <property type="entry name" value="SGS_dom"/>
</dbReference>
<dbReference type="EMBL" id="HBFM01026509">
    <property type="protein sequence ID" value="CAD8784332.1"/>
    <property type="molecule type" value="Transcribed_RNA"/>
</dbReference>
<evidence type="ECO:0000256" key="2">
    <source>
        <dbReference type="SAM" id="Coils"/>
    </source>
</evidence>
<sequence length="370" mass="41495">MEAIQDATKAIEFNPLSHKAHLRKGVALFNLDEFEAAKEVFEAGYAVEPLPIFKTWLRKCEAELGEEKEAIIVHKPKAVEVVPIPQSDLSKSEVIVAEHETAEDEVRNTVVKENETAEEEDKRIEDIEVEKKEEAQENGFSPLEEKTAASSTVVDASKYRFQHYQIQNKLTLDIYAKKLKPEQVLCRFAPHHLTVEISTVDRVLEFRLDIDLYGEIQSGDSKYEILGSKVEVVLVKANNLVWPSLEKSDKIAVATATTPSSTLAPSLAMPTPSPASISTFPTSSVVKKDWSQVDHELSELEEKGELDSGDPLNNFFKKIFKDGDETTRRAMMKSFVESNGTVLSTNWKEVGQKKVECTPPEGMDVRKWSS</sequence>
<feature type="domain" description="SGS" evidence="3">
    <location>
        <begin position="279"/>
        <end position="370"/>
    </location>
</feature>